<name>A0A084SWU1_9BACT</name>
<reference evidence="2 3" key="1">
    <citation type="submission" date="2014-07" db="EMBL/GenBank/DDBJ databases">
        <title>Draft Genome Sequence of Gephyronic Acid Producer, Cystobacter violaceus Strain Cb vi76.</title>
        <authorList>
            <person name="Stevens D.C."/>
            <person name="Young J."/>
            <person name="Carmichael R."/>
            <person name="Tan J."/>
            <person name="Taylor R.E."/>
        </authorList>
    </citation>
    <scope>NUCLEOTIDE SEQUENCE [LARGE SCALE GENOMIC DNA]</scope>
    <source>
        <strain evidence="2 3">Cb vi76</strain>
    </source>
</reference>
<comment type="caution">
    <text evidence="2">The sequence shown here is derived from an EMBL/GenBank/DDBJ whole genome shotgun (WGS) entry which is preliminary data.</text>
</comment>
<proteinExistence type="predicted"/>
<dbReference type="InterPro" id="IPR051908">
    <property type="entry name" value="Ribosomal_N-acetyltransferase"/>
</dbReference>
<dbReference type="GO" id="GO:1990189">
    <property type="term" value="F:protein N-terminal-serine acetyltransferase activity"/>
    <property type="evidence" value="ECO:0007669"/>
    <property type="project" value="TreeGrafter"/>
</dbReference>
<organism evidence="2 3">
    <name type="scientific">Archangium violaceum Cb vi76</name>
    <dbReference type="NCBI Taxonomy" id="1406225"/>
    <lineage>
        <taxon>Bacteria</taxon>
        <taxon>Pseudomonadati</taxon>
        <taxon>Myxococcota</taxon>
        <taxon>Myxococcia</taxon>
        <taxon>Myxococcales</taxon>
        <taxon>Cystobacterineae</taxon>
        <taxon>Archangiaceae</taxon>
        <taxon>Archangium</taxon>
    </lineage>
</organism>
<accession>A0A084SWU1</accession>
<gene>
    <name evidence="2" type="ORF">Q664_12475</name>
</gene>
<evidence type="ECO:0000313" key="2">
    <source>
        <dbReference type="EMBL" id="KFA92926.1"/>
    </source>
</evidence>
<dbReference type="RefSeq" id="WP_043393886.1">
    <property type="nucleotide sequence ID" value="NZ_JPMI01000076.1"/>
</dbReference>
<dbReference type="EMBL" id="JPMI01000076">
    <property type="protein sequence ID" value="KFA92926.1"/>
    <property type="molecule type" value="Genomic_DNA"/>
</dbReference>
<dbReference type="PROSITE" id="PS51186">
    <property type="entry name" value="GNAT"/>
    <property type="match status" value="1"/>
</dbReference>
<dbReference type="SUPFAM" id="SSF55729">
    <property type="entry name" value="Acyl-CoA N-acyltransferases (Nat)"/>
    <property type="match status" value="1"/>
</dbReference>
<evidence type="ECO:0000259" key="1">
    <source>
        <dbReference type="PROSITE" id="PS51186"/>
    </source>
</evidence>
<dbReference type="Pfam" id="PF13302">
    <property type="entry name" value="Acetyltransf_3"/>
    <property type="match status" value="1"/>
</dbReference>
<dbReference type="InterPro" id="IPR016181">
    <property type="entry name" value="Acyl_CoA_acyltransferase"/>
</dbReference>
<dbReference type="GO" id="GO:0008999">
    <property type="term" value="F:protein-N-terminal-alanine acetyltransferase activity"/>
    <property type="evidence" value="ECO:0007669"/>
    <property type="project" value="TreeGrafter"/>
</dbReference>
<evidence type="ECO:0000313" key="3">
    <source>
        <dbReference type="Proteomes" id="UP000028547"/>
    </source>
</evidence>
<dbReference type="CDD" id="cd04301">
    <property type="entry name" value="NAT_SF"/>
    <property type="match status" value="1"/>
</dbReference>
<dbReference type="InterPro" id="IPR000182">
    <property type="entry name" value="GNAT_dom"/>
</dbReference>
<dbReference type="AlphaFoldDB" id="A0A084SWU1"/>
<keyword evidence="2" id="KW-0808">Transferase</keyword>
<dbReference type="Proteomes" id="UP000028547">
    <property type="component" value="Unassembled WGS sequence"/>
</dbReference>
<sequence length="183" mass="20987">MTTPDLRLVPALPEHLDFWMALRDEPVSRKLVPMEPSTRESLLERIQEATSDLSDPKAKSFRWMVELDGRLVGTVAAKDLSRFHGRIEIGYMLSSAYHGRGIGTRAVGMVLERLFEWPFLHRVWLTTAPDNLACQGLARKLGFTLEGVMREHFFIDGQRKDQQVWGLLRSTWEAARRSVRLSP</sequence>
<dbReference type="PANTHER" id="PTHR43441">
    <property type="entry name" value="RIBOSOMAL-PROTEIN-SERINE ACETYLTRANSFERASE"/>
    <property type="match status" value="1"/>
</dbReference>
<protein>
    <submittedName>
        <fullName evidence="2">Acetyltransferase</fullName>
    </submittedName>
</protein>
<dbReference type="Gene3D" id="3.40.630.30">
    <property type="match status" value="1"/>
</dbReference>
<feature type="domain" description="N-acetyltransferase" evidence="1">
    <location>
        <begin position="6"/>
        <end position="161"/>
    </location>
</feature>
<dbReference type="GO" id="GO:0005737">
    <property type="term" value="C:cytoplasm"/>
    <property type="evidence" value="ECO:0007669"/>
    <property type="project" value="TreeGrafter"/>
</dbReference>
<dbReference type="PANTHER" id="PTHR43441:SF11">
    <property type="entry name" value="RIBOSOMAL-PROTEIN-SERINE ACETYLTRANSFERASE"/>
    <property type="match status" value="1"/>
</dbReference>